<dbReference type="Proteomes" id="UP001211711">
    <property type="component" value="Unassembled WGS sequence"/>
</dbReference>
<evidence type="ECO:0000313" key="2">
    <source>
        <dbReference type="Proteomes" id="UP001211711"/>
    </source>
</evidence>
<dbReference type="EMBL" id="JAQMTI010000018">
    <property type="protein sequence ID" value="MDB9439969.1"/>
    <property type="molecule type" value="Genomic_DNA"/>
</dbReference>
<proteinExistence type="predicted"/>
<evidence type="ECO:0000313" key="1">
    <source>
        <dbReference type="EMBL" id="MDB9439969.1"/>
    </source>
</evidence>
<keyword evidence="2" id="KW-1185">Reference proteome</keyword>
<sequence length="97" mass="10968">MTKRLMIDVIQHLDPLSVEELLAVKTKVDFLIQIKSYSHSIEIPIATESLSELKPENNNSLEKIIALVDECIADESGYDQETYPQIEAALNKNKLLI</sequence>
<gene>
    <name evidence="1" type="ORF">PN497_01045</name>
</gene>
<protein>
    <submittedName>
        <fullName evidence="1">Uncharacterized protein</fullName>
    </submittedName>
</protein>
<organism evidence="1 2">
    <name type="scientific">Sphaerospermopsis kisseleviana CS-549</name>
    <dbReference type="NCBI Taxonomy" id="3021783"/>
    <lineage>
        <taxon>Bacteria</taxon>
        <taxon>Bacillati</taxon>
        <taxon>Cyanobacteriota</taxon>
        <taxon>Cyanophyceae</taxon>
        <taxon>Nostocales</taxon>
        <taxon>Aphanizomenonaceae</taxon>
        <taxon>Sphaerospermopsis</taxon>
        <taxon>Sphaerospermopsis kisseleviana</taxon>
    </lineage>
</organism>
<accession>A0ABT4ZKW4</accession>
<comment type="caution">
    <text evidence="1">The sequence shown here is derived from an EMBL/GenBank/DDBJ whole genome shotgun (WGS) entry which is preliminary data.</text>
</comment>
<name>A0ABT4ZKW4_9CYAN</name>
<dbReference type="RefSeq" id="WP_096566876.1">
    <property type="nucleotide sequence ID" value="NZ_JAQMTI010000018.1"/>
</dbReference>
<reference evidence="1 2" key="1">
    <citation type="submission" date="2023-01" db="EMBL/GenBank/DDBJ databases">
        <title>Genomes from the Australian National Cyanobacteria Reference Collection.</title>
        <authorList>
            <person name="Willis A."/>
            <person name="Lee E.M.F."/>
        </authorList>
    </citation>
    <scope>NUCLEOTIDE SEQUENCE [LARGE SCALE GENOMIC DNA]</scope>
    <source>
        <strain evidence="1 2">CS-549</strain>
    </source>
</reference>